<reference evidence="7" key="1">
    <citation type="submission" date="2018-02" db="EMBL/GenBank/DDBJ databases">
        <title>Rhizophora mucronata_Transcriptome.</title>
        <authorList>
            <person name="Meera S.P."/>
            <person name="Sreeshan A."/>
            <person name="Augustine A."/>
        </authorList>
    </citation>
    <scope>NUCLEOTIDE SEQUENCE</scope>
    <source>
        <tissue evidence="7">Leaf</tissue>
    </source>
</reference>
<feature type="transmembrane region" description="Helical" evidence="5">
    <location>
        <begin position="7"/>
        <end position="29"/>
    </location>
</feature>
<dbReference type="GO" id="GO:0006506">
    <property type="term" value="P:GPI anchor biosynthetic process"/>
    <property type="evidence" value="ECO:0007669"/>
    <property type="project" value="InterPro"/>
</dbReference>
<dbReference type="GO" id="GO:0016787">
    <property type="term" value="F:hydrolase activity"/>
    <property type="evidence" value="ECO:0007669"/>
    <property type="project" value="InterPro"/>
</dbReference>
<organism evidence="7">
    <name type="scientific">Rhizophora mucronata</name>
    <name type="common">Asiatic mangrove</name>
    <dbReference type="NCBI Taxonomy" id="61149"/>
    <lineage>
        <taxon>Eukaryota</taxon>
        <taxon>Viridiplantae</taxon>
        <taxon>Streptophyta</taxon>
        <taxon>Embryophyta</taxon>
        <taxon>Tracheophyta</taxon>
        <taxon>Spermatophyta</taxon>
        <taxon>Magnoliopsida</taxon>
        <taxon>eudicotyledons</taxon>
        <taxon>Gunneridae</taxon>
        <taxon>Pentapetalae</taxon>
        <taxon>rosids</taxon>
        <taxon>fabids</taxon>
        <taxon>Malpighiales</taxon>
        <taxon>Rhizophoraceae</taxon>
        <taxon>Rhizophora</taxon>
    </lineage>
</organism>
<dbReference type="InterPro" id="IPR029052">
    <property type="entry name" value="Metallo-depent_PP-like"/>
</dbReference>
<name>A0A2P2LT45_RHIMU</name>
<dbReference type="Pfam" id="PF00149">
    <property type="entry name" value="Metallophos"/>
    <property type="match status" value="1"/>
</dbReference>
<dbReference type="CDD" id="cd07384">
    <property type="entry name" value="MPP_Cdc1_like"/>
    <property type="match status" value="1"/>
</dbReference>
<comment type="subcellular location">
    <subcellularLocation>
        <location evidence="1">Membrane</location>
        <topology evidence="1">Multi-pass membrane protein</topology>
    </subcellularLocation>
</comment>
<evidence type="ECO:0000256" key="5">
    <source>
        <dbReference type="SAM" id="Phobius"/>
    </source>
</evidence>
<dbReference type="AlphaFoldDB" id="A0A2P2LT45"/>
<accession>A0A2P2LT45</accession>
<proteinExistence type="predicted"/>
<evidence type="ECO:0000256" key="1">
    <source>
        <dbReference type="ARBA" id="ARBA00004141"/>
    </source>
</evidence>
<evidence type="ECO:0000256" key="4">
    <source>
        <dbReference type="ARBA" id="ARBA00023136"/>
    </source>
</evidence>
<evidence type="ECO:0000256" key="2">
    <source>
        <dbReference type="ARBA" id="ARBA00022692"/>
    </source>
</evidence>
<evidence type="ECO:0000313" key="7">
    <source>
        <dbReference type="EMBL" id="MBX21146.1"/>
    </source>
</evidence>
<keyword evidence="4 5" id="KW-0472">Membrane</keyword>
<sequence length="373" mass="43125">MKQHDKLTLVFCGVWMVTLLYGEMFAYWVPSLWACSWPHHHHHRSRYSISSSETNGAMYPRDYKKVAVLTDPQLMDSTSLHLPSKSLALEIAQFYTDLYMRRAFFASILPFRPDVIVFLGDYFDGGPYLSDEEWQESLQRFRHIFGLNEAEGLADIQVYFIPGNHDVGYENVYFHKPEVIRRYEKEFGIRNYRFTVGKVEFIGVDAQTLDGHLFGNQSSMTWEFVKNVSNDIKLIPRVLLTHIPLFRRDNTYCGPLRKSPIVNQRIVHSTHDQDIMYQNYATEESSIKALELIRPILILSGHDHDQCMVVHGSKFGPVTEHTIGTISWQQGNLYPSFMLLSAANSLKGNGTAPEEALMTEICFLPMQTHIYIW</sequence>
<dbReference type="SUPFAM" id="SSF56300">
    <property type="entry name" value="Metallo-dependent phosphatases"/>
    <property type="match status" value="1"/>
</dbReference>
<dbReference type="PANTHER" id="PTHR13315:SF4">
    <property type="entry name" value="METALLOPHOSPHOESTERASE, ISOFORM E"/>
    <property type="match status" value="1"/>
</dbReference>
<dbReference type="Gene3D" id="3.60.21.10">
    <property type="match status" value="1"/>
</dbReference>
<keyword evidence="3 5" id="KW-1133">Transmembrane helix</keyword>
<protein>
    <submittedName>
        <fullName evidence="7">Uncharacterized protein C630.12</fullName>
    </submittedName>
</protein>
<dbReference type="InterPro" id="IPR004843">
    <property type="entry name" value="Calcineurin-like_PHP"/>
</dbReference>
<dbReference type="GO" id="GO:0016020">
    <property type="term" value="C:membrane"/>
    <property type="evidence" value="ECO:0007669"/>
    <property type="project" value="UniProtKB-SubCell"/>
</dbReference>
<dbReference type="FunFam" id="3.60.21.10:FF:000050">
    <property type="entry name" value="Calcineurin-like metallo-phosphoesterase superfamily protein"/>
    <property type="match status" value="1"/>
</dbReference>
<feature type="domain" description="Calcineurin-like phosphoesterase" evidence="6">
    <location>
        <begin position="67"/>
        <end position="305"/>
    </location>
</feature>
<evidence type="ECO:0000256" key="3">
    <source>
        <dbReference type="ARBA" id="ARBA00022989"/>
    </source>
</evidence>
<dbReference type="GO" id="GO:0005783">
    <property type="term" value="C:endoplasmic reticulum"/>
    <property type="evidence" value="ECO:0007669"/>
    <property type="project" value="TreeGrafter"/>
</dbReference>
<evidence type="ECO:0000259" key="6">
    <source>
        <dbReference type="Pfam" id="PF00149"/>
    </source>
</evidence>
<dbReference type="PANTHER" id="PTHR13315">
    <property type="entry name" value="METALLO PHOSPHOESTERASE RELATED"/>
    <property type="match status" value="1"/>
</dbReference>
<keyword evidence="2 5" id="KW-0812">Transmembrane</keyword>
<dbReference type="InterPro" id="IPR033308">
    <property type="entry name" value="PGAP5/Cdc1/Ted1"/>
</dbReference>
<dbReference type="EMBL" id="GGEC01040662">
    <property type="protein sequence ID" value="MBX21146.1"/>
    <property type="molecule type" value="Transcribed_RNA"/>
</dbReference>